<dbReference type="SMART" id="SM00226">
    <property type="entry name" value="LMWPc"/>
    <property type="match status" value="1"/>
</dbReference>
<protein>
    <submittedName>
        <fullName evidence="2">Low molecular weight phosphatase family protein</fullName>
    </submittedName>
</protein>
<name>A0ABY4YT84_9MICO</name>
<dbReference type="Gene3D" id="3.40.50.2300">
    <property type="match status" value="1"/>
</dbReference>
<evidence type="ECO:0000313" key="3">
    <source>
        <dbReference type="Proteomes" id="UP001056455"/>
    </source>
</evidence>
<dbReference type="Proteomes" id="UP001056455">
    <property type="component" value="Chromosome"/>
</dbReference>
<keyword evidence="3" id="KW-1185">Reference proteome</keyword>
<dbReference type="EMBL" id="CP099489">
    <property type="protein sequence ID" value="USQ79789.1"/>
    <property type="molecule type" value="Genomic_DNA"/>
</dbReference>
<reference evidence="2" key="1">
    <citation type="submission" date="2022-06" db="EMBL/GenBank/DDBJ databases">
        <title>Ornithinimicrobium HY1793.</title>
        <authorList>
            <person name="Huang Y."/>
        </authorList>
    </citation>
    <scope>NUCLEOTIDE SEQUENCE</scope>
    <source>
        <strain evidence="2">HY1793</strain>
    </source>
</reference>
<dbReference type="Pfam" id="PF01451">
    <property type="entry name" value="LMWPc"/>
    <property type="match status" value="1"/>
</dbReference>
<proteinExistence type="predicted"/>
<evidence type="ECO:0000313" key="2">
    <source>
        <dbReference type="EMBL" id="USQ79789.1"/>
    </source>
</evidence>
<evidence type="ECO:0000259" key="1">
    <source>
        <dbReference type="SMART" id="SM00226"/>
    </source>
</evidence>
<gene>
    <name evidence="2" type="ORF">NF556_19730</name>
</gene>
<dbReference type="SUPFAM" id="SSF52788">
    <property type="entry name" value="Phosphotyrosine protein phosphatases I"/>
    <property type="match status" value="1"/>
</dbReference>
<dbReference type="InterPro" id="IPR023485">
    <property type="entry name" value="Ptyr_pPase"/>
</dbReference>
<organism evidence="2 3">
    <name type="scientific">Ornithinimicrobium faecis</name>
    <dbReference type="NCBI Taxonomy" id="2934158"/>
    <lineage>
        <taxon>Bacteria</taxon>
        <taxon>Bacillati</taxon>
        <taxon>Actinomycetota</taxon>
        <taxon>Actinomycetes</taxon>
        <taxon>Micrococcales</taxon>
        <taxon>Ornithinimicrobiaceae</taxon>
        <taxon>Ornithinimicrobium</taxon>
    </lineage>
</organism>
<accession>A0ABY4YT84</accession>
<dbReference type="InterPro" id="IPR036196">
    <property type="entry name" value="Ptyr_pPase_sf"/>
</dbReference>
<sequence length="178" mass="18893">MCRSPLVERLLQPVLDRVFGIGGVGVRSAGTGALTGEPMDRRAAGVLLGLGGDSAGFVSRQLEPTMVANASLVLTATREHRATAVRMHPRALHRAFTVREFAALLRGASIERVPTDPVACLAALAEVAMSRKVHLAGQNPNNLDIVDPYRRPDDAYALMRAQIAPAIEIIGAALTPAR</sequence>
<feature type="domain" description="Phosphotyrosine protein phosphatase I" evidence="1">
    <location>
        <begin position="2"/>
        <end position="173"/>
    </location>
</feature>